<dbReference type="InterPro" id="IPR001943">
    <property type="entry name" value="UVR_dom"/>
</dbReference>
<dbReference type="Pfam" id="PF17757">
    <property type="entry name" value="UvrB_inter"/>
    <property type="match status" value="1"/>
</dbReference>
<evidence type="ECO:0000256" key="12">
    <source>
        <dbReference type="ARBA" id="ARBA00029504"/>
    </source>
</evidence>
<dbReference type="HAMAP" id="MF_00204">
    <property type="entry name" value="UvrB"/>
    <property type="match status" value="1"/>
</dbReference>
<dbReference type="InterPro" id="IPR036876">
    <property type="entry name" value="UVR_dom_sf"/>
</dbReference>
<dbReference type="NCBIfam" id="NF003673">
    <property type="entry name" value="PRK05298.1"/>
    <property type="match status" value="1"/>
</dbReference>
<evidence type="ECO:0000256" key="2">
    <source>
        <dbReference type="ARBA" id="ARBA00008533"/>
    </source>
</evidence>
<comment type="function">
    <text evidence="13">The UvrABC repair system catalyzes the recognition and processing of DNA lesions. A damage recognition complex composed of 2 UvrA and 2 UvrB subunits scans DNA for abnormalities. Upon binding of the UvrA(2)B(2) complex to a putative damaged site, the DNA wraps around one UvrB monomer. DNA wrap is dependent on ATP binding by UvrB and probably causes local melting of the DNA helix, facilitating insertion of UvrB beta-hairpin between the DNA strands. Then UvrB probes one DNA strand for the presence of a lesion. If a lesion is found the UvrA subunits dissociate and the UvrB-DNA preincision complex is formed. This complex is subsequently bound by UvrC and the second UvrB is released. If no lesion is found, the DNA wraps around the other UvrB subunit that will check the other stand for damage.</text>
</comment>
<comment type="similarity">
    <text evidence="2 13 14">Belongs to the UvrB family.</text>
</comment>
<feature type="domain" description="UVR" evidence="16">
    <location>
        <begin position="628"/>
        <end position="663"/>
    </location>
</feature>
<evidence type="ECO:0000313" key="19">
    <source>
        <dbReference type="EMBL" id="WXB03128.1"/>
    </source>
</evidence>
<keyword evidence="3 13" id="KW-0963">Cytoplasm</keyword>
<dbReference type="PANTHER" id="PTHR24029:SF0">
    <property type="entry name" value="UVRABC SYSTEM PROTEIN B"/>
    <property type="match status" value="1"/>
</dbReference>
<reference evidence="19" key="1">
    <citation type="submission" date="2021-12" db="EMBL/GenBank/DDBJ databases">
        <title>Discovery of the Pendulisporaceae a myxobacterial family with distinct sporulation behavior and unique specialized metabolism.</title>
        <authorList>
            <person name="Garcia R."/>
            <person name="Popoff A."/>
            <person name="Bader C.D."/>
            <person name="Loehr J."/>
            <person name="Walesch S."/>
            <person name="Walt C."/>
            <person name="Boldt J."/>
            <person name="Bunk B."/>
            <person name="Haeckl F.J.F.P.J."/>
            <person name="Gunesch A.P."/>
            <person name="Birkelbach J."/>
            <person name="Nuebel U."/>
            <person name="Pietschmann T."/>
            <person name="Bach T."/>
            <person name="Mueller R."/>
        </authorList>
    </citation>
    <scope>NUCLEOTIDE SEQUENCE</scope>
    <source>
        <strain evidence="19">MSr11367</strain>
    </source>
</reference>
<dbReference type="SMART" id="SM00487">
    <property type="entry name" value="DEXDc"/>
    <property type="match status" value="1"/>
</dbReference>
<evidence type="ECO:0000313" key="20">
    <source>
        <dbReference type="Proteomes" id="UP001374803"/>
    </source>
</evidence>
<feature type="compositionally biased region" description="Low complexity" evidence="15">
    <location>
        <begin position="697"/>
        <end position="712"/>
    </location>
</feature>
<dbReference type="EMBL" id="CP089983">
    <property type="protein sequence ID" value="WXB03128.1"/>
    <property type="molecule type" value="Genomic_DNA"/>
</dbReference>
<evidence type="ECO:0000256" key="15">
    <source>
        <dbReference type="SAM" id="MobiDB-lite"/>
    </source>
</evidence>
<dbReference type="InterPro" id="IPR027417">
    <property type="entry name" value="P-loop_NTPase"/>
</dbReference>
<evidence type="ECO:0000259" key="18">
    <source>
        <dbReference type="PROSITE" id="PS51194"/>
    </source>
</evidence>
<dbReference type="CDD" id="cd17916">
    <property type="entry name" value="DEXHc_UvrB"/>
    <property type="match status" value="1"/>
</dbReference>
<keyword evidence="4 13" id="KW-0547">Nucleotide-binding</keyword>
<sequence length="719" mass="80988">MSGVFQLATPFEPKGDQPAAIAELLEGVRRGEQHQVLLGITGSGKTFTIANVIAQSQKPALILAPNKTLAAQLYGEMKELFPSNAVEYFVSYYDYYQPEAYVPSSDTYIDKDAIVNDAIDRMRHSATRALLSRRDVIIVASVSCIYGIGSAETYHGLLIDLKTGEEFRRDTLLRMLVDIQYERNDVDFHRSTFRVRGDIVEVFPAYEQDTAIRIEFFGDTIEAIREVDPLRGKVKGSLDRYAIYPGSHYVTPQEQMRRAISSIRDELQDRLGFFDREGRFLEKQRLEQRTQYDIEMMEQMGFCTGIENYSRHLSGRAAGDPPPTLLDYFREGFLVIVDESHQTVPQVSAMYRGDRARKETLSEYGFRLPSAMDNRPLKFEEFEERVKQAIYVSATPGEYEIQKTQGVVVEQLIRPTGLTDPHVEVRPVSGQVDDLLTEIRDRAAKNERVLCTTLTKRMAEDLTDYYRELKVRIRYLHSDIDTLERIEILRDLRLGEFDVLVGINLLREGLDLPEVSLVAIFDADKEGFLRSPRSLIQTIGRAARNVNGRVIMYADHMTPAMKQAIGETDRRRALQEAYNKEHGIIPQTVVRAVMNVNPAAGTIDYLNVPKVGRDGKGAHAVAETDDLAEKIAALRLDMFTAAENLEFETAARLRDELKRLESLSGLSSSDAPPASGVSYEPYANKKGKRATRGSGAKGKMSAPAAKSPAAQKRASRKFR</sequence>
<evidence type="ECO:0000256" key="3">
    <source>
        <dbReference type="ARBA" id="ARBA00022490"/>
    </source>
</evidence>
<comment type="subunit">
    <text evidence="11 13 14">Forms a heterotetramer with UvrA during the search for lesions. Interacts with UvrC in an incision complex.</text>
</comment>
<evidence type="ECO:0000256" key="14">
    <source>
        <dbReference type="RuleBase" id="RU003587"/>
    </source>
</evidence>
<dbReference type="Pfam" id="PF12344">
    <property type="entry name" value="UvrB"/>
    <property type="match status" value="1"/>
</dbReference>
<evidence type="ECO:0000256" key="7">
    <source>
        <dbReference type="ARBA" id="ARBA00022840"/>
    </source>
</evidence>
<comment type="domain">
    <text evidence="13">The beta-hairpin motif is involved in DNA binding.</text>
</comment>
<dbReference type="Pfam" id="PF02151">
    <property type="entry name" value="UVR"/>
    <property type="match status" value="1"/>
</dbReference>
<feature type="binding site" evidence="13">
    <location>
        <begin position="39"/>
        <end position="46"/>
    </location>
    <ligand>
        <name>ATP</name>
        <dbReference type="ChEBI" id="CHEBI:30616"/>
    </ligand>
</feature>
<organism evidence="19 20">
    <name type="scientific">Pendulispora rubella</name>
    <dbReference type="NCBI Taxonomy" id="2741070"/>
    <lineage>
        <taxon>Bacteria</taxon>
        <taxon>Pseudomonadati</taxon>
        <taxon>Myxococcota</taxon>
        <taxon>Myxococcia</taxon>
        <taxon>Myxococcales</taxon>
        <taxon>Sorangiineae</taxon>
        <taxon>Pendulisporaceae</taxon>
        <taxon>Pendulispora</taxon>
    </lineage>
</organism>
<evidence type="ECO:0000256" key="6">
    <source>
        <dbReference type="ARBA" id="ARBA00022769"/>
    </source>
</evidence>
<evidence type="ECO:0000256" key="11">
    <source>
        <dbReference type="ARBA" id="ARBA00026033"/>
    </source>
</evidence>
<dbReference type="PROSITE" id="PS51192">
    <property type="entry name" value="HELICASE_ATP_BIND_1"/>
    <property type="match status" value="1"/>
</dbReference>
<dbReference type="InterPro" id="IPR024759">
    <property type="entry name" value="UvrB_YAD/RRR_dom"/>
</dbReference>
<evidence type="ECO:0000256" key="13">
    <source>
        <dbReference type="HAMAP-Rule" id="MF_00204"/>
    </source>
</evidence>
<keyword evidence="19" id="KW-0378">Hydrolase</keyword>
<dbReference type="Gene3D" id="4.10.860.10">
    <property type="entry name" value="UVR domain"/>
    <property type="match status" value="1"/>
</dbReference>
<proteinExistence type="inferred from homology"/>
<protein>
    <recommendedName>
        <fullName evidence="12 13">UvrABC system protein B</fullName>
        <shortName evidence="13">Protein UvrB</shortName>
    </recommendedName>
    <alternativeName>
        <fullName evidence="13">Excinuclease ABC subunit B</fullName>
    </alternativeName>
</protein>
<dbReference type="InterPro" id="IPR004807">
    <property type="entry name" value="UvrB"/>
</dbReference>
<dbReference type="InterPro" id="IPR041471">
    <property type="entry name" value="UvrB_inter"/>
</dbReference>
<dbReference type="Pfam" id="PF00271">
    <property type="entry name" value="Helicase_C"/>
    <property type="match status" value="1"/>
</dbReference>
<feature type="domain" description="Helicase ATP-binding" evidence="17">
    <location>
        <begin position="26"/>
        <end position="158"/>
    </location>
</feature>
<keyword evidence="10 13" id="KW-0742">SOS response</keyword>
<dbReference type="SUPFAM" id="SSF46600">
    <property type="entry name" value="C-terminal UvrC-binding domain of UvrB"/>
    <property type="match status" value="1"/>
</dbReference>
<dbReference type="CDD" id="cd18790">
    <property type="entry name" value="SF2_C_UvrB"/>
    <property type="match status" value="1"/>
</dbReference>
<dbReference type="InterPro" id="IPR014001">
    <property type="entry name" value="Helicase_ATP-bd"/>
</dbReference>
<feature type="region of interest" description="Disordered" evidence="15">
    <location>
        <begin position="664"/>
        <end position="719"/>
    </location>
</feature>
<evidence type="ECO:0000256" key="8">
    <source>
        <dbReference type="ARBA" id="ARBA00022881"/>
    </source>
</evidence>
<dbReference type="PROSITE" id="PS51194">
    <property type="entry name" value="HELICASE_CTER"/>
    <property type="match status" value="1"/>
</dbReference>
<dbReference type="PROSITE" id="PS50151">
    <property type="entry name" value="UVR"/>
    <property type="match status" value="1"/>
</dbReference>
<evidence type="ECO:0000259" key="16">
    <source>
        <dbReference type="PROSITE" id="PS50151"/>
    </source>
</evidence>
<dbReference type="SMART" id="SM00490">
    <property type="entry name" value="HELICc"/>
    <property type="match status" value="1"/>
</dbReference>
<evidence type="ECO:0000256" key="1">
    <source>
        <dbReference type="ARBA" id="ARBA00004496"/>
    </source>
</evidence>
<dbReference type="RefSeq" id="WP_394832754.1">
    <property type="nucleotide sequence ID" value="NZ_CP089929.1"/>
</dbReference>
<dbReference type="Pfam" id="PF04851">
    <property type="entry name" value="ResIII"/>
    <property type="match status" value="1"/>
</dbReference>
<comment type="subcellular location">
    <subcellularLocation>
        <location evidence="1 13 14">Cytoplasm</location>
    </subcellularLocation>
</comment>
<dbReference type="InterPro" id="IPR006935">
    <property type="entry name" value="Helicase/UvrB_N"/>
</dbReference>
<keyword evidence="5 13" id="KW-0227">DNA damage</keyword>
<dbReference type="InterPro" id="IPR001650">
    <property type="entry name" value="Helicase_C-like"/>
</dbReference>
<name>A0ABZ2KWQ0_9BACT</name>
<feature type="short sequence motif" description="Beta-hairpin" evidence="13">
    <location>
        <begin position="92"/>
        <end position="115"/>
    </location>
</feature>
<dbReference type="SUPFAM" id="SSF52540">
    <property type="entry name" value="P-loop containing nucleoside triphosphate hydrolases"/>
    <property type="match status" value="2"/>
</dbReference>
<keyword evidence="7 13" id="KW-0067">ATP-binding</keyword>
<feature type="domain" description="Helicase C-terminal" evidence="18">
    <location>
        <begin position="431"/>
        <end position="597"/>
    </location>
</feature>
<dbReference type="Gene3D" id="3.40.50.300">
    <property type="entry name" value="P-loop containing nucleotide triphosphate hydrolases"/>
    <property type="match status" value="3"/>
</dbReference>
<keyword evidence="20" id="KW-1185">Reference proteome</keyword>
<dbReference type="Proteomes" id="UP001374803">
    <property type="component" value="Chromosome"/>
</dbReference>
<evidence type="ECO:0000256" key="9">
    <source>
        <dbReference type="ARBA" id="ARBA00023204"/>
    </source>
</evidence>
<dbReference type="NCBIfam" id="TIGR00631">
    <property type="entry name" value="uvrb"/>
    <property type="match status" value="1"/>
</dbReference>
<keyword evidence="9 13" id="KW-0234">DNA repair</keyword>
<keyword evidence="6 13" id="KW-0228">DNA excision</keyword>
<gene>
    <name evidence="13 19" type="primary">uvrB</name>
    <name evidence="19" type="ORF">LVJ94_40255</name>
</gene>
<evidence type="ECO:0000259" key="17">
    <source>
        <dbReference type="PROSITE" id="PS51192"/>
    </source>
</evidence>
<dbReference type="PANTHER" id="PTHR24029">
    <property type="entry name" value="UVRABC SYSTEM PROTEIN B"/>
    <property type="match status" value="1"/>
</dbReference>
<evidence type="ECO:0000256" key="5">
    <source>
        <dbReference type="ARBA" id="ARBA00022763"/>
    </source>
</evidence>
<evidence type="ECO:0000256" key="4">
    <source>
        <dbReference type="ARBA" id="ARBA00022741"/>
    </source>
</evidence>
<evidence type="ECO:0000256" key="10">
    <source>
        <dbReference type="ARBA" id="ARBA00023236"/>
    </source>
</evidence>
<keyword evidence="8 13" id="KW-0267">Excision nuclease</keyword>
<accession>A0ABZ2KWQ0</accession>
<dbReference type="GO" id="GO:0016787">
    <property type="term" value="F:hydrolase activity"/>
    <property type="evidence" value="ECO:0007669"/>
    <property type="project" value="UniProtKB-KW"/>
</dbReference>